<organism evidence="1">
    <name type="scientific">Trichuris suis</name>
    <name type="common">pig whipworm</name>
    <dbReference type="NCBI Taxonomy" id="68888"/>
    <lineage>
        <taxon>Eukaryota</taxon>
        <taxon>Metazoa</taxon>
        <taxon>Ecdysozoa</taxon>
        <taxon>Nematoda</taxon>
        <taxon>Enoplea</taxon>
        <taxon>Dorylaimia</taxon>
        <taxon>Trichinellida</taxon>
        <taxon>Trichuridae</taxon>
        <taxon>Trichuris</taxon>
    </lineage>
</organism>
<name>A0A085NG58_9BILA</name>
<dbReference type="InterPro" id="IPR013783">
    <property type="entry name" value="Ig-like_fold"/>
</dbReference>
<dbReference type="EMBL" id="KL367504">
    <property type="protein sequence ID" value="KFD68454.1"/>
    <property type="molecule type" value="Genomic_DNA"/>
</dbReference>
<reference evidence="1" key="1">
    <citation type="journal article" date="2014" name="Nat. Genet.">
        <title>Genome and transcriptome of the porcine whipworm Trichuris suis.</title>
        <authorList>
            <person name="Jex A.R."/>
            <person name="Nejsum P."/>
            <person name="Schwarz E.M."/>
            <person name="Hu L."/>
            <person name="Young N.D."/>
            <person name="Hall R.S."/>
            <person name="Korhonen P.K."/>
            <person name="Liao S."/>
            <person name="Thamsborg S."/>
            <person name="Xia J."/>
            <person name="Xu P."/>
            <person name="Wang S."/>
            <person name="Scheerlinck J.P."/>
            <person name="Hofmann A."/>
            <person name="Sternberg P.W."/>
            <person name="Wang J."/>
            <person name="Gasser R.B."/>
        </authorList>
    </citation>
    <scope>NUCLEOTIDE SEQUENCE [LARGE SCALE GENOMIC DNA]</scope>
    <source>
        <strain evidence="1">DCEP-RM93F</strain>
    </source>
</reference>
<dbReference type="Gene3D" id="2.60.40.10">
    <property type="entry name" value="Immunoglobulins"/>
    <property type="match status" value="1"/>
</dbReference>
<accession>A0A085NG58</accession>
<dbReference type="AlphaFoldDB" id="A0A085NG58"/>
<dbReference type="InterPro" id="IPR036179">
    <property type="entry name" value="Ig-like_dom_sf"/>
</dbReference>
<proteinExistence type="predicted"/>
<sequence length="117" mass="13348">MEIYSIKMEDAGRCTCEAENSVGKASTSCVINLQGRKTIDNLMMNDDRFMTMRWFSTRSKYDYQALYPDSDVLKSRSDSQILTRNYRYSVSERTTERGAIDDSILSIDSVPPSFSSP</sequence>
<dbReference type="Proteomes" id="UP000030758">
    <property type="component" value="Unassembled WGS sequence"/>
</dbReference>
<evidence type="ECO:0000313" key="1">
    <source>
        <dbReference type="EMBL" id="KFD68454.1"/>
    </source>
</evidence>
<dbReference type="SUPFAM" id="SSF48726">
    <property type="entry name" value="Immunoglobulin"/>
    <property type="match status" value="1"/>
</dbReference>
<protein>
    <submittedName>
        <fullName evidence="1">Uncharacterized protein</fullName>
    </submittedName>
</protein>
<gene>
    <name evidence="1" type="ORF">M514_10191</name>
</gene>